<dbReference type="Gene3D" id="3.10.200.10">
    <property type="entry name" value="Alpha carbonic anhydrase"/>
    <property type="match status" value="1"/>
</dbReference>
<protein>
    <recommendedName>
        <fullName evidence="2">Alpha-carbonic anhydrase domain-containing protein</fullName>
    </recommendedName>
</protein>
<proteinExistence type="inferred from homology"/>
<dbReference type="CDD" id="cd00326">
    <property type="entry name" value="alpha_CA"/>
    <property type="match status" value="1"/>
</dbReference>
<dbReference type="OrthoDB" id="429145at2759"/>
<dbReference type="Pfam" id="PF00194">
    <property type="entry name" value="Carb_anhydrase"/>
    <property type="match status" value="1"/>
</dbReference>
<dbReference type="EMBL" id="CAJGYM010000019">
    <property type="protein sequence ID" value="CAD6191124.1"/>
    <property type="molecule type" value="Genomic_DNA"/>
</dbReference>
<dbReference type="PANTHER" id="PTHR18952">
    <property type="entry name" value="CARBONIC ANHYDRASE"/>
    <property type="match status" value="1"/>
</dbReference>
<dbReference type="Proteomes" id="UP000835052">
    <property type="component" value="Unassembled WGS sequence"/>
</dbReference>
<evidence type="ECO:0000259" key="2">
    <source>
        <dbReference type="PROSITE" id="PS51144"/>
    </source>
</evidence>
<dbReference type="SUPFAM" id="SSF51069">
    <property type="entry name" value="Carbonic anhydrase"/>
    <property type="match status" value="1"/>
</dbReference>
<organism evidence="3 4">
    <name type="scientific">Caenorhabditis auriculariae</name>
    <dbReference type="NCBI Taxonomy" id="2777116"/>
    <lineage>
        <taxon>Eukaryota</taxon>
        <taxon>Metazoa</taxon>
        <taxon>Ecdysozoa</taxon>
        <taxon>Nematoda</taxon>
        <taxon>Chromadorea</taxon>
        <taxon>Rhabditida</taxon>
        <taxon>Rhabditina</taxon>
        <taxon>Rhabditomorpha</taxon>
        <taxon>Rhabditoidea</taxon>
        <taxon>Rhabditidae</taxon>
        <taxon>Peloderinae</taxon>
        <taxon>Caenorhabditis</taxon>
    </lineage>
</organism>
<dbReference type="SMART" id="SM01057">
    <property type="entry name" value="Carb_anhydrase"/>
    <property type="match status" value="1"/>
</dbReference>
<dbReference type="PANTHER" id="PTHR18952:SF124">
    <property type="entry name" value="CARBONIC ANHYDRASE 7"/>
    <property type="match status" value="1"/>
</dbReference>
<name>A0A8S1H6H5_9PELO</name>
<gene>
    <name evidence="3" type="ORF">CAUJ_LOCUS7043</name>
</gene>
<dbReference type="GO" id="GO:0004089">
    <property type="term" value="F:carbonate dehydratase activity"/>
    <property type="evidence" value="ECO:0007669"/>
    <property type="project" value="InterPro"/>
</dbReference>
<comment type="caution">
    <text evidence="3">The sequence shown here is derived from an EMBL/GenBank/DDBJ whole genome shotgun (WGS) entry which is preliminary data.</text>
</comment>
<feature type="domain" description="Alpha-carbonic anhydrase" evidence="2">
    <location>
        <begin position="16"/>
        <end position="277"/>
    </location>
</feature>
<dbReference type="AlphaFoldDB" id="A0A8S1H6H5"/>
<evidence type="ECO:0000313" key="3">
    <source>
        <dbReference type="EMBL" id="CAD6191124.1"/>
    </source>
</evidence>
<dbReference type="GO" id="GO:0008270">
    <property type="term" value="F:zinc ion binding"/>
    <property type="evidence" value="ECO:0007669"/>
    <property type="project" value="InterPro"/>
</dbReference>
<dbReference type="PROSITE" id="PS51144">
    <property type="entry name" value="ALPHA_CA_2"/>
    <property type="match status" value="1"/>
</dbReference>
<dbReference type="GO" id="GO:0005737">
    <property type="term" value="C:cytoplasm"/>
    <property type="evidence" value="ECO:0007669"/>
    <property type="project" value="TreeGrafter"/>
</dbReference>
<accession>A0A8S1H6H5</accession>
<sequence length="277" mass="30335">MAKLRRSARIAAAKLDKCSLPGKAVRKAKASRALKKPLAGRKTATHRQSPIDIVPGAVCHDPDLCKVDTLNISYKPGDCCDVIVNAGGFRVNVERGCSTTLTGNHLGDATYELAQFHAHWGTNGQKGSEHLLNGKSMSGEVHFVFWNTNYGSFCEALNKEDGLAVVGVFLKEGQHNDDYHSLIETIRKAAGGDKPFAMPKDFDLIKLLPSPDDRDFVTYAGSLTTPPFSECVIWTVFTTPVEISYGQLNVLRNIVAENHRECQDLCGRQIRSSITFA</sequence>
<comment type="similarity">
    <text evidence="1">Belongs to the alpha-carbonic anhydrase family.</text>
</comment>
<keyword evidence="4" id="KW-1185">Reference proteome</keyword>
<evidence type="ECO:0000256" key="1">
    <source>
        <dbReference type="ARBA" id="ARBA00010718"/>
    </source>
</evidence>
<dbReference type="InterPro" id="IPR036398">
    <property type="entry name" value="CA_dom_sf"/>
</dbReference>
<dbReference type="InterPro" id="IPR001148">
    <property type="entry name" value="CA_dom"/>
</dbReference>
<reference evidence="3" key="1">
    <citation type="submission" date="2020-10" db="EMBL/GenBank/DDBJ databases">
        <authorList>
            <person name="Kikuchi T."/>
        </authorList>
    </citation>
    <scope>NUCLEOTIDE SEQUENCE</scope>
    <source>
        <strain evidence="3">NKZ352</strain>
    </source>
</reference>
<dbReference type="InterPro" id="IPR023561">
    <property type="entry name" value="Carbonic_anhydrase_a-class"/>
</dbReference>
<evidence type="ECO:0000313" key="4">
    <source>
        <dbReference type="Proteomes" id="UP000835052"/>
    </source>
</evidence>